<keyword evidence="5 10" id="KW-0443">Lipid metabolism</keyword>
<evidence type="ECO:0000256" key="9">
    <source>
        <dbReference type="ARBA" id="ARBA00046608"/>
    </source>
</evidence>
<dbReference type="NCBIfam" id="TIGR00182">
    <property type="entry name" value="plsX"/>
    <property type="match status" value="1"/>
</dbReference>
<dbReference type="AlphaFoldDB" id="A0A2A4T1F2"/>
<comment type="subunit">
    <text evidence="9 10">Homodimer. Probably interacts with PlsY.</text>
</comment>
<dbReference type="EMBL" id="NVSR01000074">
    <property type="protein sequence ID" value="PCI27109.1"/>
    <property type="molecule type" value="Genomic_DNA"/>
</dbReference>
<dbReference type="PANTHER" id="PTHR30100">
    <property type="entry name" value="FATTY ACID/PHOSPHOLIPID SYNTHESIS PROTEIN PLSX"/>
    <property type="match status" value="1"/>
</dbReference>
<comment type="caution">
    <text evidence="11">The sequence shown here is derived from an EMBL/GenBank/DDBJ whole genome shotgun (WGS) entry which is preliminary data.</text>
</comment>
<keyword evidence="3 10" id="KW-0444">Lipid biosynthesis</keyword>
<name>A0A2A4T1F2_9DELT</name>
<evidence type="ECO:0000256" key="1">
    <source>
        <dbReference type="ARBA" id="ARBA00001232"/>
    </source>
</evidence>
<dbReference type="UniPathway" id="UPA00085"/>
<protein>
    <recommendedName>
        <fullName evidence="8 10">Phosphate acyltransferase</fullName>
        <ecNumber evidence="8 10">2.3.1.274</ecNumber>
    </recommendedName>
    <alternativeName>
        <fullName evidence="10">Acyl-ACP phosphotransacylase</fullName>
    </alternativeName>
    <alternativeName>
        <fullName evidence="10">Acyl-[acyl-carrier-protein]--phosphate acyltransferase</fullName>
    </alternativeName>
    <alternativeName>
        <fullName evidence="10">Phosphate-acyl-ACP acyltransferase</fullName>
    </alternativeName>
</protein>
<dbReference type="Proteomes" id="UP000218113">
    <property type="component" value="Unassembled WGS sequence"/>
</dbReference>
<dbReference type="PANTHER" id="PTHR30100:SF1">
    <property type="entry name" value="PHOSPHATE ACYLTRANSFERASE"/>
    <property type="match status" value="1"/>
</dbReference>
<dbReference type="SUPFAM" id="SSF53659">
    <property type="entry name" value="Isocitrate/Isopropylmalate dehydrogenase-like"/>
    <property type="match status" value="1"/>
</dbReference>
<dbReference type="InterPro" id="IPR012281">
    <property type="entry name" value="Phospholipid_synth_PlsX-like"/>
</dbReference>
<dbReference type="EC" id="2.3.1.274" evidence="8 10"/>
<evidence type="ECO:0000256" key="5">
    <source>
        <dbReference type="ARBA" id="ARBA00023098"/>
    </source>
</evidence>
<evidence type="ECO:0000256" key="7">
    <source>
        <dbReference type="ARBA" id="ARBA00023264"/>
    </source>
</evidence>
<comment type="similarity">
    <text evidence="10">Belongs to the PlsX family.</text>
</comment>
<dbReference type="GO" id="GO:0043811">
    <property type="term" value="F:phosphate:acyl-[acyl carrier protein] acyltransferase activity"/>
    <property type="evidence" value="ECO:0007669"/>
    <property type="project" value="UniProtKB-UniRule"/>
</dbReference>
<evidence type="ECO:0000256" key="4">
    <source>
        <dbReference type="ARBA" id="ARBA00022679"/>
    </source>
</evidence>
<evidence type="ECO:0000256" key="8">
    <source>
        <dbReference type="ARBA" id="ARBA00024069"/>
    </source>
</evidence>
<comment type="subcellular location">
    <subcellularLocation>
        <location evidence="10">Cytoplasm</location>
    </subcellularLocation>
    <text evidence="10">Associated with the membrane possibly through PlsY.</text>
</comment>
<evidence type="ECO:0000313" key="11">
    <source>
        <dbReference type="EMBL" id="PCI27109.1"/>
    </source>
</evidence>
<organism evidence="11 12">
    <name type="scientific">SAR324 cluster bacterium</name>
    <dbReference type="NCBI Taxonomy" id="2024889"/>
    <lineage>
        <taxon>Bacteria</taxon>
        <taxon>Deltaproteobacteria</taxon>
        <taxon>SAR324 cluster</taxon>
    </lineage>
</organism>
<comment type="function">
    <text evidence="10">Catalyzes the reversible formation of acyl-phosphate (acyl-PO(4)) from acyl-[acyl-carrier-protein] (acyl-ACP). This enzyme utilizes acyl-ACP as fatty acyl donor, but not acyl-CoA.</text>
</comment>
<dbReference type="HAMAP" id="MF_00019">
    <property type="entry name" value="PlsX"/>
    <property type="match status" value="1"/>
</dbReference>
<dbReference type="Pfam" id="PF02504">
    <property type="entry name" value="FA_synthesis"/>
    <property type="match status" value="1"/>
</dbReference>
<evidence type="ECO:0000256" key="2">
    <source>
        <dbReference type="ARBA" id="ARBA00022490"/>
    </source>
</evidence>
<keyword evidence="7 10" id="KW-1208">Phospholipid metabolism</keyword>
<accession>A0A2A4T1F2</accession>
<proteinExistence type="inferred from homology"/>
<keyword evidence="4 10" id="KW-0808">Transferase</keyword>
<reference evidence="12" key="1">
    <citation type="submission" date="2017-08" db="EMBL/GenBank/DDBJ databases">
        <title>A dynamic microbial community with high functional redundancy inhabits the cold, oxic subseafloor aquifer.</title>
        <authorList>
            <person name="Tully B.J."/>
            <person name="Wheat C.G."/>
            <person name="Glazer B.T."/>
            <person name="Huber J.A."/>
        </authorList>
    </citation>
    <scope>NUCLEOTIDE SEQUENCE [LARGE SCALE GENOMIC DNA]</scope>
</reference>
<comment type="catalytic activity">
    <reaction evidence="1 10">
        <text>a fatty acyl-[ACP] + phosphate = an acyl phosphate + holo-[ACP]</text>
        <dbReference type="Rhea" id="RHEA:42292"/>
        <dbReference type="Rhea" id="RHEA-COMP:9685"/>
        <dbReference type="Rhea" id="RHEA-COMP:14125"/>
        <dbReference type="ChEBI" id="CHEBI:43474"/>
        <dbReference type="ChEBI" id="CHEBI:59918"/>
        <dbReference type="ChEBI" id="CHEBI:64479"/>
        <dbReference type="ChEBI" id="CHEBI:138651"/>
        <dbReference type="EC" id="2.3.1.274"/>
    </reaction>
</comment>
<gene>
    <name evidence="10" type="primary">plsX</name>
    <name evidence="11" type="ORF">COB67_09325</name>
</gene>
<evidence type="ECO:0000313" key="12">
    <source>
        <dbReference type="Proteomes" id="UP000218113"/>
    </source>
</evidence>
<keyword evidence="2 10" id="KW-0963">Cytoplasm</keyword>
<evidence type="ECO:0000256" key="6">
    <source>
        <dbReference type="ARBA" id="ARBA00023209"/>
    </source>
</evidence>
<sequence length="339" mass="36692">MAIAVDVMGGDLYPQNPIHGAIKAVNEKNIDVVLVGDESCIKKELDRHSFDSKKVEIVHATQVIAMDEPIASAMRSKRDSSMRVCFNLHKKKEVSGVVSAGSSGAMLAIGRFVLKTIPGIDRPCISALLPSIKDKKVLLVDAGANMDCSPQNLFQFAILGDVYMRHILSVENPAIGLLNIGSEEGKGDERSKHAYSLLKDSSLNFTGNIEGKDFFKGNSDVVVTDGFAGNVLLKSVQGAASYIKAVLEEEIKRSKRSLLGALLMKPAFRGLKKRSDYAEFGGAPLLGLRGNAIVCHGGSNPEALLFGINFAHWAAEAHLVERMEEKILEFQDTLSRIQG</sequence>
<dbReference type="GO" id="GO:0005737">
    <property type="term" value="C:cytoplasm"/>
    <property type="evidence" value="ECO:0007669"/>
    <property type="project" value="UniProtKB-SubCell"/>
</dbReference>
<comment type="pathway">
    <text evidence="10">Lipid metabolism; phospholipid metabolism.</text>
</comment>
<keyword evidence="6 10" id="KW-0594">Phospholipid biosynthesis</keyword>
<evidence type="ECO:0000256" key="10">
    <source>
        <dbReference type="HAMAP-Rule" id="MF_00019"/>
    </source>
</evidence>
<keyword evidence="11" id="KW-0012">Acyltransferase</keyword>
<dbReference type="GO" id="GO:0008654">
    <property type="term" value="P:phospholipid biosynthetic process"/>
    <property type="evidence" value="ECO:0007669"/>
    <property type="project" value="UniProtKB-KW"/>
</dbReference>
<dbReference type="InterPro" id="IPR003664">
    <property type="entry name" value="FA_synthesis"/>
</dbReference>
<evidence type="ECO:0000256" key="3">
    <source>
        <dbReference type="ARBA" id="ARBA00022516"/>
    </source>
</evidence>
<dbReference type="Gene3D" id="3.40.718.10">
    <property type="entry name" value="Isopropylmalate Dehydrogenase"/>
    <property type="match status" value="1"/>
</dbReference>
<dbReference type="PIRSF" id="PIRSF002465">
    <property type="entry name" value="Phsphlp_syn_PlsX"/>
    <property type="match status" value="1"/>
</dbReference>
<dbReference type="GO" id="GO:0006633">
    <property type="term" value="P:fatty acid biosynthetic process"/>
    <property type="evidence" value="ECO:0007669"/>
    <property type="project" value="UniProtKB-UniRule"/>
</dbReference>